<dbReference type="PROSITE" id="PS50020">
    <property type="entry name" value="WW_DOMAIN_2"/>
    <property type="match status" value="1"/>
</dbReference>
<dbReference type="Gene3D" id="2.20.70.10">
    <property type="match status" value="1"/>
</dbReference>
<dbReference type="SUPFAM" id="SSF51045">
    <property type="entry name" value="WW domain"/>
    <property type="match status" value="1"/>
</dbReference>
<reference evidence="3" key="1">
    <citation type="journal article" date="2020" name="Nature">
        <title>Giant virus diversity and host interactions through global metagenomics.</title>
        <authorList>
            <person name="Schulz F."/>
            <person name="Roux S."/>
            <person name="Paez-Espino D."/>
            <person name="Jungbluth S."/>
            <person name="Walsh D.A."/>
            <person name="Denef V.J."/>
            <person name="McMahon K.D."/>
            <person name="Konstantinidis K.T."/>
            <person name="Eloe-Fadrosh E.A."/>
            <person name="Kyrpides N.C."/>
            <person name="Woyke T."/>
        </authorList>
    </citation>
    <scope>NUCLEOTIDE SEQUENCE</scope>
    <source>
        <strain evidence="3">GVMAG-M-3300018416-45</strain>
    </source>
</reference>
<evidence type="ECO:0000259" key="2">
    <source>
        <dbReference type="PROSITE" id="PS50020"/>
    </source>
</evidence>
<accession>A0A6C0BQY5</accession>
<dbReference type="InterPro" id="IPR036020">
    <property type="entry name" value="WW_dom_sf"/>
</dbReference>
<evidence type="ECO:0000313" key="3">
    <source>
        <dbReference type="EMBL" id="QHS94606.1"/>
    </source>
</evidence>
<dbReference type="InterPro" id="IPR001202">
    <property type="entry name" value="WW_dom"/>
</dbReference>
<feature type="region of interest" description="Disordered" evidence="1">
    <location>
        <begin position="1889"/>
        <end position="1914"/>
    </location>
</feature>
<organism evidence="3">
    <name type="scientific">viral metagenome</name>
    <dbReference type="NCBI Taxonomy" id="1070528"/>
    <lineage>
        <taxon>unclassified sequences</taxon>
        <taxon>metagenomes</taxon>
        <taxon>organismal metagenomes</taxon>
    </lineage>
</organism>
<name>A0A6C0BQY5_9ZZZZ</name>
<evidence type="ECO:0000256" key="1">
    <source>
        <dbReference type="SAM" id="MobiDB-lite"/>
    </source>
</evidence>
<sequence>MEETGNTDIAIVLGDIIQITADDDEINGYTFIVEYIDETILDVVRDDGEKITLNMDKGVFTSVNVTDILIINRSEMKGYARQNGLVPGASISIMFDNGYKIKGDIIDLKEDRIEINLEDENIYIDFGYKGIPKEYQIADISITEDDEVSVQDEEVAQDEALQDEALQDEALQDEALQDEALQDEALQDEALQDEASSVKDDALQGVALETGLIFGDVIGKLSYEVTAPMAERIFGIDKQTTDMLNGFLSKIPPHKRTPDVMDEIMSMIDRYTELRDQFSSIDDNYNFNIPDEITSLHKPSINSILNLDKKLIWCLPVTDYKKKMYHTLDHGIDIYRDLHQSDLSESQGLILDTMEAYKSNSVPDGINNHHYRISNIDKEFNPLYPPDNEVLYVNGVKNNIFALSDTSGDFMSNNMAYDVISASKFVGNEYVTKLTTRELSKIRGETHITLRDIVPSDVMYIKSMITLPMSIIPVSNVTSGHASILNKSNLDEVSINYWKIFNDNTEIDTIDVTDAYTADNNMETIRHFRLPDGFSSGLPPFGIFLDSVIPSTSNIIRNYSAFTFNNTLCGIVRQLEPFMIQMQDINYNHYTSLKELTSRFNDKFKQKYAKRRNVYYAIPNERNMRLNRFYSLIFHTAIEISDSYPFINRTPITSELYAKMMNIDDARSYHSLIRLMNSELYIGPGANTDEMIVTVPNSIPKSEVCDRILSKTYDNVSELETDNGIVTYYDKQYDSTLYEVTDEYHNELEVLPSQEERNEFIYTKLISDYKLSPEDAIRETKHIAEGRKMVSVGDYAVVKSQTDGNTYYKRTTELMWEQDDELSGDDVSFCNVSSKCISIKGKCMDASKAPDIIDGMPQSDNAQTNPIDMIYPVKSAEELTSIISLNITMARIASEQKVRNRLKYDTGISVTRNDSITKSVLPKGWTMRYSRVSSKFYYYNRELNVSQVERPVSTTESIFVKREESPYAMLRDEIIAQTDFSKKQSNIVKFSSKYARPSRGDEDPYWFYCNKSNIKLIPVFMVKLADAYTTGGDYDYMLRVISSEQGVISGNGGHIVDKYSGYIIMSQPFDTSDSYNDDGFKEITRSIMEKDIGEVIMEGPRQEVYGSREELQITNIIKILLKSMSIVLPEDRIHSVLLDSMKLLSDVDTTLRIQANKSEVAKQKRSALYNKSMVIITLSYLHIYIQTTIPTIKSKASYPGCKSSFGGYPTHPDEANIGIEYISCIANNLKSQIDPWSGIAKMSRKSISDNIHGMIDKFILPHHKIKEMIESKLHYQDIDDVEPSDIELNSLSTFLPPLVETHTKPIDAVPRAFVDDITQGSVSSLDKVYILKSKLIQIAGIVREKIQGIVHRDITKNNPVLVNHMGEPYNQNACCYSNTTPNEYFTNESSDVKKYLEMSLFITEVNEQFRKSNKPVMIFDDTNTRRILKKIDVTTIPIETIYGFIISRCRYDTDAILPPQLNGICLPRPPDYDPYSTLSEKIEKLRSSGHDYNEDTMRQVSVKTTTYNKVNLNETARKNRLMHILREISENDNKMYPSELLKTMYNLFDPKMADKYENNVRTAKDYLSRQIKQLTDKLVSILSDSGLSRRELNKIMSCLHSLFKFPDTGTGMIVDIPTETNVRQLEFTKSIIEDISIILPHIVLNNGVVDYSSIKPPKHWKLSGRHVDDFVSMIRKYYEPMSSFYTDELFSEVLTDYIEESKDVYRFISSMTYRSSVEYDTDVMDPTITMMMSKYSTIVLLLRLNELAHLKGDSGAFSDKHKIIDMTSRYTIKLLNMVCHNKESIDYNYESLMSRIRRAKEKEKDIITDYLKDMSEDARKVEKVFKQYKLGKWSLGEQKGYREYQGDMYDKERDEMDEQLQREITNGTTDVISKLNSDIYSSDDLARIQEDMENNDLSKLGEDNDNAGEESDED</sequence>
<protein>
    <recommendedName>
        <fullName evidence="2">WW domain-containing protein</fullName>
    </recommendedName>
</protein>
<dbReference type="EMBL" id="MN739227">
    <property type="protein sequence ID" value="QHS94606.1"/>
    <property type="molecule type" value="Genomic_DNA"/>
</dbReference>
<feature type="domain" description="WW" evidence="2">
    <location>
        <begin position="919"/>
        <end position="953"/>
    </location>
</feature>
<proteinExistence type="predicted"/>
<feature type="compositionally biased region" description="Acidic residues" evidence="1">
    <location>
        <begin position="1903"/>
        <end position="1914"/>
    </location>
</feature>